<dbReference type="InterPro" id="IPR007450">
    <property type="entry name" value="BamE_dom"/>
</dbReference>
<keyword evidence="3 5" id="KW-0472">Membrane</keyword>
<protein>
    <submittedName>
        <fullName evidence="8">Beta-barrel assembly machine subunit BamE</fullName>
    </submittedName>
</protein>
<comment type="subcellular location">
    <subcellularLocation>
        <location evidence="1">Cell outer membrane</location>
    </subcellularLocation>
</comment>
<feature type="chain" id="PRO_5020537392" evidence="6">
    <location>
        <begin position="25"/>
        <end position="275"/>
    </location>
</feature>
<dbReference type="PANTHER" id="PTHR30329">
    <property type="entry name" value="STATOR ELEMENT OF FLAGELLAR MOTOR COMPLEX"/>
    <property type="match status" value="1"/>
</dbReference>
<dbReference type="InterPro" id="IPR006665">
    <property type="entry name" value="OmpA-like"/>
</dbReference>
<reference evidence="8 9" key="1">
    <citation type="submission" date="2019-03" db="EMBL/GenBank/DDBJ databases">
        <title>Genomic Encyclopedia of Type Strains, Phase IV (KMG-IV): sequencing the most valuable type-strain genomes for metagenomic binning, comparative biology and taxonomic classification.</title>
        <authorList>
            <person name="Goeker M."/>
        </authorList>
    </citation>
    <scope>NUCLEOTIDE SEQUENCE [LARGE SCALE GENOMIC DNA]</scope>
    <source>
        <strain evidence="8 9">DSM 102852</strain>
    </source>
</reference>
<dbReference type="RefSeq" id="WP_133618745.1">
    <property type="nucleotide sequence ID" value="NZ_SNZE01000001.1"/>
</dbReference>
<dbReference type="Gene3D" id="3.30.1450.10">
    <property type="match status" value="1"/>
</dbReference>
<proteinExistence type="predicted"/>
<dbReference type="Gene3D" id="3.30.1330.60">
    <property type="entry name" value="OmpA-like domain"/>
    <property type="match status" value="1"/>
</dbReference>
<keyword evidence="9" id="KW-1185">Reference proteome</keyword>
<gene>
    <name evidence="8" type="ORF">DFR44_101104</name>
</gene>
<dbReference type="InterPro" id="IPR006664">
    <property type="entry name" value="OMP_bac"/>
</dbReference>
<keyword evidence="4" id="KW-0998">Cell outer membrane</keyword>
<dbReference type="EMBL" id="SNZE01000001">
    <property type="protein sequence ID" value="TDR33054.1"/>
    <property type="molecule type" value="Genomic_DNA"/>
</dbReference>
<evidence type="ECO:0000256" key="2">
    <source>
        <dbReference type="ARBA" id="ARBA00022729"/>
    </source>
</evidence>
<organism evidence="8 9">
    <name type="scientific">Hydromonas duriensis</name>
    <dbReference type="NCBI Taxonomy" id="1527608"/>
    <lineage>
        <taxon>Bacteria</taxon>
        <taxon>Pseudomonadati</taxon>
        <taxon>Pseudomonadota</taxon>
        <taxon>Betaproteobacteria</taxon>
        <taxon>Burkholderiales</taxon>
        <taxon>Burkholderiaceae</taxon>
        <taxon>Hydromonas</taxon>
    </lineage>
</organism>
<evidence type="ECO:0000259" key="7">
    <source>
        <dbReference type="PROSITE" id="PS51123"/>
    </source>
</evidence>
<sequence length="275" mass="29886">MKTHQQLISATGLILSLFAVGAQAQNTAQDSAAVRFPELKYTYLKTGDFVNVDNLKNVGTGLHKDQVRRLLGNPHFSEGIGNPHVWNYAFNFYIGAAGGQYITCQYQVQYDDKYRVKATYWKDGQCENALSTKKTTPEPMIPVNIPVTLPVTLSADGLFAFGRSDLNSLQVSGRASLQQLASKINSSSAQLNSVSIVGYTDRFGSRAQNQALSAARAASVKAYLVQQGVPAHLIQTEGRGASNPVVNCPGAKTPQVIACLMPNRRIEVFVKGEFK</sequence>
<evidence type="ECO:0000313" key="9">
    <source>
        <dbReference type="Proteomes" id="UP000294480"/>
    </source>
</evidence>
<name>A0A4R6YBS9_9BURK</name>
<dbReference type="PROSITE" id="PS51123">
    <property type="entry name" value="OMPA_2"/>
    <property type="match status" value="1"/>
</dbReference>
<dbReference type="AlphaFoldDB" id="A0A4R6YBS9"/>
<feature type="signal peptide" evidence="6">
    <location>
        <begin position="1"/>
        <end position="24"/>
    </location>
</feature>
<evidence type="ECO:0000256" key="6">
    <source>
        <dbReference type="SAM" id="SignalP"/>
    </source>
</evidence>
<dbReference type="CDD" id="cd07185">
    <property type="entry name" value="OmpA_C-like"/>
    <property type="match status" value="1"/>
</dbReference>
<dbReference type="InterPro" id="IPR036737">
    <property type="entry name" value="OmpA-like_sf"/>
</dbReference>
<dbReference type="GO" id="GO:0009279">
    <property type="term" value="C:cell outer membrane"/>
    <property type="evidence" value="ECO:0007669"/>
    <property type="project" value="UniProtKB-SubCell"/>
</dbReference>
<dbReference type="Proteomes" id="UP000294480">
    <property type="component" value="Unassembled WGS sequence"/>
</dbReference>
<dbReference type="InterPro" id="IPR037873">
    <property type="entry name" value="BamE-like"/>
</dbReference>
<dbReference type="PANTHER" id="PTHR30329:SF21">
    <property type="entry name" value="LIPOPROTEIN YIAD-RELATED"/>
    <property type="match status" value="1"/>
</dbReference>
<evidence type="ECO:0000256" key="1">
    <source>
        <dbReference type="ARBA" id="ARBA00004442"/>
    </source>
</evidence>
<accession>A0A4R6YBS9</accession>
<dbReference type="SUPFAM" id="SSF103088">
    <property type="entry name" value="OmpA-like"/>
    <property type="match status" value="1"/>
</dbReference>
<keyword evidence="2 6" id="KW-0732">Signal</keyword>
<dbReference type="Pfam" id="PF00691">
    <property type="entry name" value="OmpA"/>
    <property type="match status" value="1"/>
</dbReference>
<evidence type="ECO:0000256" key="5">
    <source>
        <dbReference type="PROSITE-ProRule" id="PRU00473"/>
    </source>
</evidence>
<evidence type="ECO:0000256" key="3">
    <source>
        <dbReference type="ARBA" id="ARBA00023136"/>
    </source>
</evidence>
<dbReference type="OrthoDB" id="9782229at2"/>
<feature type="domain" description="OmpA-like" evidence="7">
    <location>
        <begin position="146"/>
        <end position="274"/>
    </location>
</feature>
<dbReference type="InterPro" id="IPR050330">
    <property type="entry name" value="Bact_OuterMem_StrucFunc"/>
</dbReference>
<dbReference type="Pfam" id="PF04355">
    <property type="entry name" value="BamE"/>
    <property type="match status" value="1"/>
</dbReference>
<evidence type="ECO:0000256" key="4">
    <source>
        <dbReference type="ARBA" id="ARBA00023237"/>
    </source>
</evidence>
<evidence type="ECO:0000313" key="8">
    <source>
        <dbReference type="EMBL" id="TDR33054.1"/>
    </source>
</evidence>
<dbReference type="PRINTS" id="PR01021">
    <property type="entry name" value="OMPADOMAIN"/>
</dbReference>
<comment type="caution">
    <text evidence="8">The sequence shown here is derived from an EMBL/GenBank/DDBJ whole genome shotgun (WGS) entry which is preliminary data.</text>
</comment>